<feature type="chain" id="PRO_5002068814" evidence="15">
    <location>
        <begin position="23"/>
        <end position="851"/>
    </location>
</feature>
<dbReference type="Pfam" id="PF00593">
    <property type="entry name" value="TonB_dep_Rec_b-barrel"/>
    <property type="match status" value="1"/>
</dbReference>
<comment type="similarity">
    <text evidence="12 14">Belongs to the TonB-dependent receptor family.</text>
</comment>
<sequence length="851" mass="91180">MKNILFGGCSILALVLPATVHAQSAASSEVEGNAIIVSGSVTRNVEGILMPSTPRAKQVLTQEQLERNGPGQTVLDSINIIPGVTFTNNDAYGSGGGQLSIRGFSADRISLTFDGLPLNDTGNYAIYSNQQLDPEIIDNVNVNLGSTDIDSPTASASGSTVNYQSRTPSEDMGAMLSVSAGDFDMFRIFGMIDTGALTSSGLRAFISASKQDYDNPINNYGVVDKTQFNAKIYQPLAGDDYVWIAGHYNENRNNFFGSVPLRNDANRVVGPGSGNRFPNNRDEATYDISAPCAVNLTARPGQVDLPNVCGTEFDRRYNPSKTGNIRAAGRFTLTDQLVLTVEPSFQWTRANGGGTTSAFESLTPASAVGGVPRGLTGNVGGSFYFGRDLNGDGDILDRVTVIQPSQTRTNRYGVISNLIYDITPDHTVRLAYTLDYGDHRQTGEAGLVYGNGEPLSTMPAYDNPLTDAAGNVLQKRDRESKAILHQVSGEYRGSFAEGRFNVVAGLRAPFFKRDLQNNCFTTSDSGFVDCFATEAANAAYAAARPTVQGPQQRELDYNKVLPSAGFTFDLTDPMQVFFNYSKGLQVPGTDALYNSFFFAPDAGPANPAPETTDNFDLGVRYTTGMVQAMAVGWYTKYANRLASAYDPETDRNVYRNLGDVEKYGIDGSLNVTPIPELFIGLFGSYLKSEIKDDVQSGTNAAGPIFIATAGKRESGAPEYSYGAQARLMLGPVDLGATAKRTGGRFIYDTNLPVYAGTAAAPVEVFGAQTPAYWLVNLDARVNMEWAGLNDRTFVQLNVYNLFDDLYAGTYTAGLNQGNVLGAGVITGTPGSVPNVQIGAPRTVSVSLTAAF</sequence>
<comment type="subcellular location">
    <subcellularLocation>
        <location evidence="1 12">Cell outer membrane</location>
        <topology evidence="1 12">Multi-pass membrane protein</topology>
    </subcellularLocation>
</comment>
<dbReference type="PROSITE" id="PS01156">
    <property type="entry name" value="TONB_DEPENDENT_REC_2"/>
    <property type="match status" value="1"/>
</dbReference>
<keyword evidence="3 12" id="KW-1134">Transmembrane beta strand</keyword>
<evidence type="ECO:0000256" key="14">
    <source>
        <dbReference type="RuleBase" id="RU003357"/>
    </source>
</evidence>
<dbReference type="PANTHER" id="PTHR32552:SF89">
    <property type="entry name" value="CATECHOLATE SIDEROPHORE RECEPTOR FIU"/>
    <property type="match status" value="1"/>
</dbReference>
<dbReference type="InterPro" id="IPR037066">
    <property type="entry name" value="Plug_dom_sf"/>
</dbReference>
<dbReference type="InterPro" id="IPR039426">
    <property type="entry name" value="TonB-dep_rcpt-like"/>
</dbReference>
<dbReference type="InterPro" id="IPR000531">
    <property type="entry name" value="Beta-barrel_TonB"/>
</dbReference>
<dbReference type="STRING" id="1572751.PK98_06545"/>
<feature type="signal peptide" evidence="15">
    <location>
        <begin position="1"/>
        <end position="22"/>
    </location>
</feature>
<evidence type="ECO:0000256" key="7">
    <source>
        <dbReference type="ARBA" id="ARBA00023004"/>
    </source>
</evidence>
<keyword evidence="9 14" id="KW-0798">TonB box</keyword>
<accession>A0A0B2BXI2</accession>
<dbReference type="SUPFAM" id="SSF56935">
    <property type="entry name" value="Porins"/>
    <property type="match status" value="1"/>
</dbReference>
<evidence type="ECO:0000256" key="5">
    <source>
        <dbReference type="ARBA" id="ARBA00022692"/>
    </source>
</evidence>
<evidence type="ECO:0000256" key="2">
    <source>
        <dbReference type="ARBA" id="ARBA00022448"/>
    </source>
</evidence>
<dbReference type="RefSeq" id="WP_039095182.1">
    <property type="nucleotide sequence ID" value="NZ_JTDN01000001.1"/>
</dbReference>
<evidence type="ECO:0000256" key="13">
    <source>
        <dbReference type="PROSITE-ProRule" id="PRU10144"/>
    </source>
</evidence>
<proteinExistence type="inferred from homology"/>
<evidence type="ECO:0000256" key="10">
    <source>
        <dbReference type="ARBA" id="ARBA00023136"/>
    </source>
</evidence>
<keyword evidence="7" id="KW-0408">Iron</keyword>
<keyword evidence="5 12" id="KW-0812">Transmembrane</keyword>
<dbReference type="OrthoDB" id="593427at2"/>
<keyword evidence="19" id="KW-1185">Reference proteome</keyword>
<name>A0A0B2BXI2_9SPHN</name>
<feature type="domain" description="TonB-dependent receptor plug" evidence="17">
    <location>
        <begin position="52"/>
        <end position="156"/>
    </location>
</feature>
<dbReference type="GO" id="GO:0015344">
    <property type="term" value="F:siderophore uptake transmembrane transporter activity"/>
    <property type="evidence" value="ECO:0007669"/>
    <property type="project" value="TreeGrafter"/>
</dbReference>
<dbReference type="PROSITE" id="PS52016">
    <property type="entry name" value="TONB_DEPENDENT_REC_3"/>
    <property type="match status" value="1"/>
</dbReference>
<dbReference type="Gene3D" id="2.40.170.20">
    <property type="entry name" value="TonB-dependent receptor, beta-barrel domain"/>
    <property type="match status" value="1"/>
</dbReference>
<keyword evidence="8" id="KW-0406">Ion transport</keyword>
<gene>
    <name evidence="18" type="ORF">PK98_06545</name>
</gene>
<evidence type="ECO:0000313" key="19">
    <source>
        <dbReference type="Proteomes" id="UP000030988"/>
    </source>
</evidence>
<dbReference type="PANTHER" id="PTHR32552">
    <property type="entry name" value="FERRICHROME IRON RECEPTOR-RELATED"/>
    <property type="match status" value="1"/>
</dbReference>
<evidence type="ECO:0000313" key="18">
    <source>
        <dbReference type="EMBL" id="KHL26159.1"/>
    </source>
</evidence>
<keyword evidence="6 15" id="KW-0732">Signal</keyword>
<comment type="caution">
    <text evidence="18">The sequence shown here is derived from an EMBL/GenBank/DDBJ whole genome shotgun (WGS) entry which is preliminary data.</text>
</comment>
<dbReference type="InterPro" id="IPR036942">
    <property type="entry name" value="Beta-barrel_TonB_sf"/>
</dbReference>
<keyword evidence="4" id="KW-0410">Iron transport</keyword>
<keyword evidence="10 12" id="KW-0472">Membrane</keyword>
<evidence type="ECO:0000256" key="4">
    <source>
        <dbReference type="ARBA" id="ARBA00022496"/>
    </source>
</evidence>
<keyword evidence="18" id="KW-0675">Receptor</keyword>
<evidence type="ECO:0000256" key="1">
    <source>
        <dbReference type="ARBA" id="ARBA00004571"/>
    </source>
</evidence>
<dbReference type="Gene3D" id="2.170.130.10">
    <property type="entry name" value="TonB-dependent receptor, plug domain"/>
    <property type="match status" value="1"/>
</dbReference>
<keyword evidence="11 12" id="KW-0998">Cell outer membrane</keyword>
<protein>
    <submittedName>
        <fullName evidence="18">TonB-dependent receptor</fullName>
    </submittedName>
</protein>
<evidence type="ECO:0000259" key="17">
    <source>
        <dbReference type="Pfam" id="PF07715"/>
    </source>
</evidence>
<feature type="short sequence motif" description="TonB C-terminal box" evidence="13">
    <location>
        <begin position="834"/>
        <end position="851"/>
    </location>
</feature>
<organism evidence="18 19">
    <name type="scientific">Croceibacterium mercuriale</name>
    <dbReference type="NCBI Taxonomy" id="1572751"/>
    <lineage>
        <taxon>Bacteria</taxon>
        <taxon>Pseudomonadati</taxon>
        <taxon>Pseudomonadota</taxon>
        <taxon>Alphaproteobacteria</taxon>
        <taxon>Sphingomonadales</taxon>
        <taxon>Erythrobacteraceae</taxon>
        <taxon>Croceibacterium</taxon>
    </lineage>
</organism>
<evidence type="ECO:0000256" key="3">
    <source>
        <dbReference type="ARBA" id="ARBA00022452"/>
    </source>
</evidence>
<evidence type="ECO:0000259" key="16">
    <source>
        <dbReference type="Pfam" id="PF00593"/>
    </source>
</evidence>
<reference evidence="18 19" key="1">
    <citation type="submission" date="2014-11" db="EMBL/GenBank/DDBJ databases">
        <title>Draft genome sequence of Kirrobacter mercurialis.</title>
        <authorList>
            <person name="Coil D.A."/>
            <person name="Eisen J.A."/>
        </authorList>
    </citation>
    <scope>NUCLEOTIDE SEQUENCE [LARGE SCALE GENOMIC DNA]</scope>
    <source>
        <strain evidence="18 19">Coronado</strain>
    </source>
</reference>
<evidence type="ECO:0000256" key="15">
    <source>
        <dbReference type="SAM" id="SignalP"/>
    </source>
</evidence>
<dbReference type="Proteomes" id="UP000030988">
    <property type="component" value="Unassembled WGS sequence"/>
</dbReference>
<evidence type="ECO:0000256" key="12">
    <source>
        <dbReference type="PROSITE-ProRule" id="PRU01360"/>
    </source>
</evidence>
<dbReference type="GO" id="GO:0009279">
    <property type="term" value="C:cell outer membrane"/>
    <property type="evidence" value="ECO:0007669"/>
    <property type="project" value="UniProtKB-SubCell"/>
</dbReference>
<evidence type="ECO:0000256" key="6">
    <source>
        <dbReference type="ARBA" id="ARBA00022729"/>
    </source>
</evidence>
<dbReference type="EMBL" id="JTDN01000001">
    <property type="protein sequence ID" value="KHL26159.1"/>
    <property type="molecule type" value="Genomic_DNA"/>
</dbReference>
<evidence type="ECO:0000256" key="11">
    <source>
        <dbReference type="ARBA" id="ARBA00023237"/>
    </source>
</evidence>
<feature type="domain" description="TonB-dependent receptor-like beta-barrel" evidence="16">
    <location>
        <begin position="287"/>
        <end position="801"/>
    </location>
</feature>
<dbReference type="Pfam" id="PF07715">
    <property type="entry name" value="Plug"/>
    <property type="match status" value="1"/>
</dbReference>
<dbReference type="AlphaFoldDB" id="A0A0B2BXI2"/>
<evidence type="ECO:0000256" key="8">
    <source>
        <dbReference type="ARBA" id="ARBA00023065"/>
    </source>
</evidence>
<keyword evidence="2 12" id="KW-0813">Transport</keyword>
<evidence type="ECO:0000256" key="9">
    <source>
        <dbReference type="ARBA" id="ARBA00023077"/>
    </source>
</evidence>
<dbReference type="InterPro" id="IPR010917">
    <property type="entry name" value="TonB_rcpt_CS"/>
</dbReference>
<dbReference type="InterPro" id="IPR012910">
    <property type="entry name" value="Plug_dom"/>
</dbReference>